<proteinExistence type="predicted"/>
<evidence type="ECO:0000313" key="1">
    <source>
        <dbReference type="EMBL" id="KIK74779.1"/>
    </source>
</evidence>
<gene>
    <name evidence="1" type="ORF">PAXRUDRAFT_174646</name>
</gene>
<reference evidence="2" key="2">
    <citation type="submission" date="2015-01" db="EMBL/GenBank/DDBJ databases">
        <title>Evolutionary Origins and Diversification of the Mycorrhizal Mutualists.</title>
        <authorList>
            <consortium name="DOE Joint Genome Institute"/>
            <consortium name="Mycorrhizal Genomics Consortium"/>
            <person name="Kohler A."/>
            <person name="Kuo A."/>
            <person name="Nagy L.G."/>
            <person name="Floudas D."/>
            <person name="Copeland A."/>
            <person name="Barry K.W."/>
            <person name="Cichocki N."/>
            <person name="Veneault-Fourrey C."/>
            <person name="LaButti K."/>
            <person name="Lindquist E.A."/>
            <person name="Lipzen A."/>
            <person name="Lundell T."/>
            <person name="Morin E."/>
            <person name="Murat C."/>
            <person name="Riley R."/>
            <person name="Ohm R."/>
            <person name="Sun H."/>
            <person name="Tunlid A."/>
            <person name="Henrissat B."/>
            <person name="Grigoriev I.V."/>
            <person name="Hibbett D.S."/>
            <person name="Martin F."/>
        </authorList>
    </citation>
    <scope>NUCLEOTIDE SEQUENCE [LARGE SCALE GENOMIC DNA]</scope>
    <source>
        <strain evidence="2">Ve08.2h10</strain>
    </source>
</reference>
<dbReference type="InParanoid" id="A0A0D0D473"/>
<evidence type="ECO:0000313" key="2">
    <source>
        <dbReference type="Proteomes" id="UP000054538"/>
    </source>
</evidence>
<accession>A0A0D0D473</accession>
<protein>
    <recommendedName>
        <fullName evidence="3">DDE-1 domain-containing protein</fullName>
    </recommendedName>
</protein>
<dbReference type="OrthoDB" id="162969at2759"/>
<dbReference type="EMBL" id="KN828567">
    <property type="protein sequence ID" value="KIK74779.1"/>
    <property type="molecule type" value="Genomic_DNA"/>
</dbReference>
<name>A0A0D0D473_9AGAM</name>
<sequence>LKEFCHHGEAGSVNLKAVEREREQMRKVYMEYAPEDNLNFDKLGLFGFAPPDCGIASKWMSGKKSSKFHVTVGFMCNVMGTEKWPIFYIGKSKLVWTAVP</sequence>
<reference evidence="1 2" key="1">
    <citation type="submission" date="2014-04" db="EMBL/GenBank/DDBJ databases">
        <authorList>
            <consortium name="DOE Joint Genome Institute"/>
            <person name="Kuo A."/>
            <person name="Kohler A."/>
            <person name="Jargeat P."/>
            <person name="Nagy L.G."/>
            <person name="Floudas D."/>
            <person name="Copeland A."/>
            <person name="Barry K.W."/>
            <person name="Cichocki N."/>
            <person name="Veneault-Fourrey C."/>
            <person name="LaButti K."/>
            <person name="Lindquist E.A."/>
            <person name="Lipzen A."/>
            <person name="Lundell T."/>
            <person name="Morin E."/>
            <person name="Murat C."/>
            <person name="Sun H."/>
            <person name="Tunlid A."/>
            <person name="Henrissat B."/>
            <person name="Grigoriev I.V."/>
            <person name="Hibbett D.S."/>
            <person name="Martin F."/>
            <person name="Nordberg H.P."/>
            <person name="Cantor M.N."/>
            <person name="Hua S.X."/>
        </authorList>
    </citation>
    <scope>NUCLEOTIDE SEQUENCE [LARGE SCALE GENOMIC DNA]</scope>
    <source>
        <strain evidence="1 2">Ve08.2h10</strain>
    </source>
</reference>
<dbReference type="Proteomes" id="UP000054538">
    <property type="component" value="Unassembled WGS sequence"/>
</dbReference>
<organism evidence="1 2">
    <name type="scientific">Paxillus rubicundulus Ve08.2h10</name>
    <dbReference type="NCBI Taxonomy" id="930991"/>
    <lineage>
        <taxon>Eukaryota</taxon>
        <taxon>Fungi</taxon>
        <taxon>Dikarya</taxon>
        <taxon>Basidiomycota</taxon>
        <taxon>Agaricomycotina</taxon>
        <taxon>Agaricomycetes</taxon>
        <taxon>Agaricomycetidae</taxon>
        <taxon>Boletales</taxon>
        <taxon>Paxilineae</taxon>
        <taxon>Paxillaceae</taxon>
        <taxon>Paxillus</taxon>
    </lineage>
</organism>
<keyword evidence="2" id="KW-1185">Reference proteome</keyword>
<dbReference type="HOGENOM" id="CLU_018294_5_3_1"/>
<evidence type="ECO:0008006" key="3">
    <source>
        <dbReference type="Google" id="ProtNLM"/>
    </source>
</evidence>
<dbReference type="AlphaFoldDB" id="A0A0D0D473"/>
<feature type="non-terminal residue" evidence="1">
    <location>
        <position position="100"/>
    </location>
</feature>